<dbReference type="AlphaFoldDB" id="D6TKR4"/>
<keyword evidence="3" id="KW-1185">Reference proteome</keyword>
<dbReference type="InterPro" id="IPR045864">
    <property type="entry name" value="aa-tRNA-synth_II/BPL/LPL"/>
</dbReference>
<dbReference type="STRING" id="485913.Krac_7658"/>
<feature type="domain" description="BPL/LPL catalytic" evidence="1">
    <location>
        <begin position="36"/>
        <end position="252"/>
    </location>
</feature>
<dbReference type="InterPro" id="IPR004143">
    <property type="entry name" value="BPL_LPL_catalytic"/>
</dbReference>
<proteinExistence type="predicted"/>
<dbReference type="SUPFAM" id="SSF55681">
    <property type="entry name" value="Class II aaRS and biotin synthetases"/>
    <property type="match status" value="1"/>
</dbReference>
<dbReference type="Gene3D" id="3.30.930.10">
    <property type="entry name" value="Bira Bifunctional Protein, Domain 2"/>
    <property type="match status" value="1"/>
</dbReference>
<dbReference type="Proteomes" id="UP000004508">
    <property type="component" value="Unassembled WGS sequence"/>
</dbReference>
<organism evidence="2 3">
    <name type="scientific">Ktedonobacter racemifer DSM 44963</name>
    <dbReference type="NCBI Taxonomy" id="485913"/>
    <lineage>
        <taxon>Bacteria</taxon>
        <taxon>Bacillati</taxon>
        <taxon>Chloroflexota</taxon>
        <taxon>Ktedonobacteria</taxon>
        <taxon>Ktedonobacterales</taxon>
        <taxon>Ktedonobacteraceae</taxon>
        <taxon>Ktedonobacter</taxon>
    </lineage>
</organism>
<evidence type="ECO:0000313" key="3">
    <source>
        <dbReference type="Proteomes" id="UP000004508"/>
    </source>
</evidence>
<dbReference type="PANTHER" id="PTHR43679:SF2">
    <property type="entry name" value="OCTANOYL-[GCVH]:PROTEIN N-OCTANOYLTRANSFERASE"/>
    <property type="match status" value="1"/>
</dbReference>
<protein>
    <submittedName>
        <fullName evidence="2">Biotin/lipoate A/B protein ligase</fullName>
    </submittedName>
</protein>
<dbReference type="OrthoDB" id="9178967at2"/>
<dbReference type="eggNOG" id="COG0095">
    <property type="taxonomic scope" value="Bacteria"/>
</dbReference>
<reference evidence="2 3" key="1">
    <citation type="journal article" date="2011" name="Stand. Genomic Sci.">
        <title>Non-contiguous finished genome sequence and contextual data of the filamentous soil bacterium Ktedonobacter racemifer type strain (SOSP1-21).</title>
        <authorList>
            <person name="Chang Y.J."/>
            <person name="Land M."/>
            <person name="Hauser L."/>
            <person name="Chertkov O."/>
            <person name="Del Rio T.G."/>
            <person name="Nolan M."/>
            <person name="Copeland A."/>
            <person name="Tice H."/>
            <person name="Cheng J.F."/>
            <person name="Lucas S."/>
            <person name="Han C."/>
            <person name="Goodwin L."/>
            <person name="Pitluck S."/>
            <person name="Ivanova N."/>
            <person name="Ovchinikova G."/>
            <person name="Pati A."/>
            <person name="Chen A."/>
            <person name="Palaniappan K."/>
            <person name="Mavromatis K."/>
            <person name="Liolios K."/>
            <person name="Brettin T."/>
            <person name="Fiebig A."/>
            <person name="Rohde M."/>
            <person name="Abt B."/>
            <person name="Goker M."/>
            <person name="Detter J.C."/>
            <person name="Woyke T."/>
            <person name="Bristow J."/>
            <person name="Eisen J.A."/>
            <person name="Markowitz V."/>
            <person name="Hugenholtz P."/>
            <person name="Kyrpides N.C."/>
            <person name="Klenk H.P."/>
            <person name="Lapidus A."/>
        </authorList>
    </citation>
    <scope>NUCLEOTIDE SEQUENCE [LARGE SCALE GENOMIC DNA]</scope>
    <source>
        <strain evidence="3">DSM 44963</strain>
    </source>
</reference>
<accession>D6TKR4</accession>
<keyword evidence="2" id="KW-0436">Ligase</keyword>
<dbReference type="Pfam" id="PF21948">
    <property type="entry name" value="LplA-B_cat"/>
    <property type="match status" value="1"/>
</dbReference>
<dbReference type="RefSeq" id="WP_007910628.1">
    <property type="nucleotide sequence ID" value="NZ_ADVG01000002.1"/>
</dbReference>
<dbReference type="GO" id="GO:0016874">
    <property type="term" value="F:ligase activity"/>
    <property type="evidence" value="ECO:0007669"/>
    <property type="project" value="UniProtKB-KW"/>
</dbReference>
<dbReference type="InterPro" id="IPR050664">
    <property type="entry name" value="Octanoyltrans_LipM/LipL"/>
</dbReference>
<evidence type="ECO:0000259" key="1">
    <source>
        <dbReference type="PROSITE" id="PS51733"/>
    </source>
</evidence>
<evidence type="ECO:0000313" key="2">
    <source>
        <dbReference type="EMBL" id="EFH86364.1"/>
    </source>
</evidence>
<dbReference type="PANTHER" id="PTHR43679">
    <property type="entry name" value="OCTANOYLTRANSFERASE LIPM-RELATED"/>
    <property type="match status" value="1"/>
</dbReference>
<name>D6TKR4_KTERA</name>
<dbReference type="EMBL" id="ADVG01000002">
    <property type="protein sequence ID" value="EFH86364.1"/>
    <property type="molecule type" value="Genomic_DNA"/>
</dbReference>
<gene>
    <name evidence="2" type="ORF">Krac_7658</name>
</gene>
<comment type="caution">
    <text evidence="2">The sequence shown here is derived from an EMBL/GenBank/DDBJ whole genome shotgun (WGS) entry which is preliminary data.</text>
</comment>
<dbReference type="PROSITE" id="PS51733">
    <property type="entry name" value="BPL_LPL_CATALYTIC"/>
    <property type="match status" value="1"/>
</dbReference>
<sequence length="255" mass="28472">MNNAQTYANEWYSYPLSIADQQEHIQRYERLFDKIQPGDPALLYWSLAQRHGLVLGISQKPESLNQRALDERDLPVYRRRAGGTAVLVGPGLLCLDVILPAGHPLITTDIVESYRWFGEAWVETLRVLGIETRAISAEEAHSERARLKQAETHAYEALMNRSCYGTLSPYEVVVGKRKVVGLCMVRRRQGSLLQAGVVLDWESDLLAHVLGQTAQEQELLRSGLPERAIGLNRLSAPPPGINAIIHAFEVVVVSV</sequence>
<dbReference type="InParanoid" id="D6TKR4"/>